<comment type="caution">
    <text evidence="2">The sequence shown here is derived from an EMBL/GenBank/DDBJ whole genome shotgun (WGS) entry which is preliminary data.</text>
</comment>
<keyword evidence="1" id="KW-0812">Transmembrane</keyword>
<feature type="transmembrane region" description="Helical" evidence="1">
    <location>
        <begin position="45"/>
        <end position="65"/>
    </location>
</feature>
<evidence type="ECO:0000256" key="1">
    <source>
        <dbReference type="SAM" id="Phobius"/>
    </source>
</evidence>
<keyword evidence="1" id="KW-1133">Transmembrane helix</keyword>
<dbReference type="Pfam" id="PF20398">
    <property type="entry name" value="DUF6691"/>
    <property type="match status" value="1"/>
</dbReference>
<proteinExistence type="predicted"/>
<reference evidence="2 3" key="1">
    <citation type="submission" date="2014-09" db="EMBL/GenBank/DDBJ databases">
        <title>Draft genome of Bradyrhizobium japonicum Is-34.</title>
        <authorList>
            <person name="Tsurumaru H."/>
            <person name="Yamakawa T."/>
            <person name="Hashimoto S."/>
            <person name="Okizaki K."/>
            <person name="Kanesaki Y."/>
            <person name="Yoshikawa H."/>
            <person name="Yajima S."/>
        </authorList>
    </citation>
    <scope>NUCLEOTIDE SEQUENCE [LARGE SCALE GENOMIC DNA]</scope>
    <source>
        <strain evidence="2 3">Is-34</strain>
    </source>
</reference>
<feature type="transmembrane region" description="Helical" evidence="1">
    <location>
        <begin position="86"/>
        <end position="104"/>
    </location>
</feature>
<accession>A0A0A3Y4K3</accession>
<feature type="transmembrane region" description="Helical" evidence="1">
    <location>
        <begin position="110"/>
        <end position="137"/>
    </location>
</feature>
<gene>
    <name evidence="2" type="ORF">MA20_08850</name>
</gene>
<organism evidence="2 3">
    <name type="scientific">Bradyrhizobium japonicum</name>
    <dbReference type="NCBI Taxonomy" id="375"/>
    <lineage>
        <taxon>Bacteria</taxon>
        <taxon>Pseudomonadati</taxon>
        <taxon>Pseudomonadota</taxon>
        <taxon>Alphaproteobacteria</taxon>
        <taxon>Hyphomicrobiales</taxon>
        <taxon>Nitrobacteraceae</taxon>
        <taxon>Bradyrhizobium</taxon>
    </lineage>
</organism>
<protein>
    <submittedName>
        <fullName evidence="2">Permease</fullName>
    </submittedName>
</protein>
<dbReference type="AlphaFoldDB" id="A0A0A3Y4K3"/>
<evidence type="ECO:0000313" key="3">
    <source>
        <dbReference type="Proteomes" id="UP000030377"/>
    </source>
</evidence>
<dbReference type="RefSeq" id="WP_028158391.1">
    <property type="nucleotide sequence ID" value="NZ_JANUDC010000001.1"/>
</dbReference>
<dbReference type="eggNOG" id="COG2391">
    <property type="taxonomic scope" value="Bacteria"/>
</dbReference>
<name>A0A0A3Y4K3_BRAJP</name>
<dbReference type="STRING" id="375.BKD09_RS20800"/>
<dbReference type="EMBL" id="JRPN01000005">
    <property type="protein sequence ID" value="KGT80321.1"/>
    <property type="molecule type" value="Genomic_DNA"/>
</dbReference>
<evidence type="ECO:0000313" key="2">
    <source>
        <dbReference type="EMBL" id="KGT80321.1"/>
    </source>
</evidence>
<dbReference type="Proteomes" id="UP000030377">
    <property type="component" value="Unassembled WGS sequence"/>
</dbReference>
<sequence>MAILIQFAIGLVFGIGLIVSGMSNPAKVLNFLDVAGIPAGTWDASLAFVMAGAVAVTFIGFRRVLKLARPLFADRFYLPRRKEIDPRIIAGPAIFGIGWGLAGFCPGPALTALGFGSASAFIFVAAMCAGMVLARFIAQLPSSTRFVAPADPLET</sequence>
<dbReference type="InterPro" id="IPR046513">
    <property type="entry name" value="DUF6691"/>
</dbReference>
<keyword evidence="1" id="KW-0472">Membrane</keyword>